<keyword evidence="1" id="KW-1133">Transmembrane helix</keyword>
<protein>
    <submittedName>
        <fullName evidence="2">Uncharacterized protein</fullName>
    </submittedName>
</protein>
<dbReference type="EMBL" id="BJVC01000001">
    <property type="protein sequence ID" value="GEL01467.1"/>
    <property type="molecule type" value="Genomic_DNA"/>
</dbReference>
<evidence type="ECO:0000313" key="2">
    <source>
        <dbReference type="EMBL" id="GEL01467.1"/>
    </source>
</evidence>
<comment type="caution">
    <text evidence="2">The sequence shown here is derived from an EMBL/GenBank/DDBJ whole genome shotgun (WGS) entry which is preliminary data.</text>
</comment>
<dbReference type="OrthoDB" id="7862423at2"/>
<dbReference type="RefSeq" id="WP_147092412.1">
    <property type="nucleotide sequence ID" value="NZ_BJVC01000001.1"/>
</dbReference>
<name>A0A511BMA2_9PROT</name>
<keyword evidence="1" id="KW-0472">Membrane</keyword>
<organism evidence="2 3">
    <name type="scientific">Swaminathania salitolerans</name>
    <dbReference type="NCBI Taxonomy" id="182838"/>
    <lineage>
        <taxon>Bacteria</taxon>
        <taxon>Pseudomonadati</taxon>
        <taxon>Pseudomonadota</taxon>
        <taxon>Alphaproteobacteria</taxon>
        <taxon>Acetobacterales</taxon>
        <taxon>Acetobacteraceae</taxon>
        <taxon>Swaminathania</taxon>
    </lineage>
</organism>
<reference evidence="2 3" key="1">
    <citation type="submission" date="2019-07" db="EMBL/GenBank/DDBJ databases">
        <title>Whole genome shotgun sequence of Swaminathania salitolerans NBRC 104436.</title>
        <authorList>
            <person name="Hosoyama A."/>
            <person name="Uohara A."/>
            <person name="Ohji S."/>
            <person name="Ichikawa N."/>
        </authorList>
    </citation>
    <scope>NUCLEOTIDE SEQUENCE [LARGE SCALE GENOMIC DNA]</scope>
    <source>
        <strain evidence="2 3">NBRC 104436</strain>
    </source>
</reference>
<keyword evidence="3" id="KW-1185">Reference proteome</keyword>
<accession>A0A511BMA2</accession>
<feature type="transmembrane region" description="Helical" evidence="1">
    <location>
        <begin position="7"/>
        <end position="29"/>
    </location>
</feature>
<dbReference type="AlphaFoldDB" id="A0A511BMA2"/>
<evidence type="ECO:0000256" key="1">
    <source>
        <dbReference type="SAM" id="Phobius"/>
    </source>
</evidence>
<sequence>MPIAWEGWLLLIGLLVFAMLPVIVSVLFHPARPDLVFAGCFACGIGGILCMVPLVRNRTREGWRWRWGNPL</sequence>
<keyword evidence="1" id="KW-0812">Transmembrane</keyword>
<feature type="transmembrane region" description="Helical" evidence="1">
    <location>
        <begin position="35"/>
        <end position="55"/>
    </location>
</feature>
<gene>
    <name evidence="2" type="ORF">SSA02_06300</name>
</gene>
<dbReference type="Proteomes" id="UP000321405">
    <property type="component" value="Unassembled WGS sequence"/>
</dbReference>
<proteinExistence type="predicted"/>
<evidence type="ECO:0000313" key="3">
    <source>
        <dbReference type="Proteomes" id="UP000321405"/>
    </source>
</evidence>